<dbReference type="GO" id="GO:0036297">
    <property type="term" value="P:interstrand cross-link repair"/>
    <property type="evidence" value="ECO:0007669"/>
    <property type="project" value="TreeGrafter"/>
</dbReference>
<evidence type="ECO:0000256" key="2">
    <source>
        <dbReference type="ARBA" id="ARBA00022801"/>
    </source>
</evidence>
<keyword evidence="8" id="KW-1185">Reference proteome</keyword>
<feature type="compositionally biased region" description="Low complexity" evidence="5">
    <location>
        <begin position="288"/>
        <end position="300"/>
    </location>
</feature>
<feature type="region of interest" description="Disordered" evidence="5">
    <location>
        <begin position="1"/>
        <end position="41"/>
    </location>
</feature>
<protein>
    <submittedName>
        <fullName evidence="7">Fanconi anemia group M protein-like</fullName>
    </submittedName>
</protein>
<keyword evidence="1" id="KW-0547">Nucleotide-binding</keyword>
<feature type="compositionally biased region" description="Basic residues" evidence="5">
    <location>
        <begin position="190"/>
        <end position="202"/>
    </location>
</feature>
<dbReference type="PANTHER" id="PTHR14025:SF20">
    <property type="entry name" value="FANCONI ANEMIA GROUP M PROTEIN"/>
    <property type="match status" value="1"/>
</dbReference>
<evidence type="ECO:0000313" key="7">
    <source>
        <dbReference type="EMBL" id="KAK1160679.1"/>
    </source>
</evidence>
<dbReference type="Gene3D" id="1.10.150.20">
    <property type="entry name" value="5' to 3' exonuclease, C-terminal subdomain"/>
    <property type="match status" value="1"/>
</dbReference>
<dbReference type="InterPro" id="IPR006166">
    <property type="entry name" value="ERCC4_domain"/>
</dbReference>
<evidence type="ECO:0000256" key="5">
    <source>
        <dbReference type="SAM" id="MobiDB-lite"/>
    </source>
</evidence>
<feature type="domain" description="ERCC4" evidence="6">
    <location>
        <begin position="349"/>
        <end position="432"/>
    </location>
</feature>
<dbReference type="GO" id="GO:0043138">
    <property type="term" value="F:3'-5' DNA helicase activity"/>
    <property type="evidence" value="ECO:0007669"/>
    <property type="project" value="TreeGrafter"/>
</dbReference>
<keyword evidence="2" id="KW-0378">Hydrolase</keyword>
<dbReference type="PANTHER" id="PTHR14025">
    <property type="entry name" value="FANCONI ANEMIA GROUP M FANCM FAMILY MEMBER"/>
    <property type="match status" value="1"/>
</dbReference>
<comment type="caution">
    <text evidence="7">The sequence shown here is derived from an EMBL/GenBank/DDBJ whole genome shotgun (WGS) entry which is preliminary data.</text>
</comment>
<dbReference type="Gene3D" id="3.40.50.10130">
    <property type="match status" value="1"/>
</dbReference>
<evidence type="ECO:0000313" key="8">
    <source>
        <dbReference type="Proteomes" id="UP001230051"/>
    </source>
</evidence>
<dbReference type="GO" id="GO:0045003">
    <property type="term" value="P:double-strand break repair via synthesis-dependent strand annealing"/>
    <property type="evidence" value="ECO:0007669"/>
    <property type="project" value="TreeGrafter"/>
</dbReference>
<dbReference type="InterPro" id="IPR010994">
    <property type="entry name" value="RuvA_2-like"/>
</dbReference>
<evidence type="ECO:0000256" key="3">
    <source>
        <dbReference type="ARBA" id="ARBA00022806"/>
    </source>
</evidence>
<dbReference type="GO" id="GO:0009378">
    <property type="term" value="F:four-way junction helicase activity"/>
    <property type="evidence" value="ECO:0007669"/>
    <property type="project" value="TreeGrafter"/>
</dbReference>
<evidence type="ECO:0000259" key="6">
    <source>
        <dbReference type="SMART" id="SM00891"/>
    </source>
</evidence>
<dbReference type="InterPro" id="IPR047418">
    <property type="entry name" value="XPF_nuclease_FANCM"/>
</dbReference>
<dbReference type="SUPFAM" id="SSF52980">
    <property type="entry name" value="Restriction endonuclease-like"/>
    <property type="match status" value="1"/>
</dbReference>
<keyword evidence="4" id="KW-0067">ATP-binding</keyword>
<dbReference type="GO" id="GO:0004518">
    <property type="term" value="F:nuclease activity"/>
    <property type="evidence" value="ECO:0007669"/>
    <property type="project" value="InterPro"/>
</dbReference>
<dbReference type="Proteomes" id="UP001230051">
    <property type="component" value="Unassembled WGS sequence"/>
</dbReference>
<reference evidence="7" key="1">
    <citation type="submission" date="2022-02" db="EMBL/GenBank/DDBJ databases">
        <title>Atlantic sturgeon de novo genome assembly.</title>
        <authorList>
            <person name="Stock M."/>
            <person name="Klopp C."/>
            <person name="Guiguen Y."/>
            <person name="Cabau C."/>
            <person name="Parinello H."/>
            <person name="Santidrian Yebra-Pimentel E."/>
            <person name="Kuhl H."/>
            <person name="Dirks R.P."/>
            <person name="Guessner J."/>
            <person name="Wuertz S."/>
            <person name="Du K."/>
            <person name="Schartl M."/>
        </authorList>
    </citation>
    <scope>NUCLEOTIDE SEQUENCE</scope>
    <source>
        <strain evidence="7">STURGEONOMICS-FGT-2020</strain>
        <tissue evidence="7">Whole blood</tissue>
    </source>
</reference>
<evidence type="ECO:0000256" key="4">
    <source>
        <dbReference type="ARBA" id="ARBA00022840"/>
    </source>
</evidence>
<gene>
    <name evidence="7" type="primary">FANCM</name>
    <name evidence="7" type="ORF">AOXY_G20967</name>
</gene>
<dbReference type="Pfam" id="PF02732">
    <property type="entry name" value="ERCC4"/>
    <property type="match status" value="1"/>
</dbReference>
<accession>A0AAD8CZ27</accession>
<feature type="compositionally biased region" description="Acidic residues" evidence="5">
    <location>
        <begin position="62"/>
        <end position="83"/>
    </location>
</feature>
<dbReference type="SMART" id="SM00891">
    <property type="entry name" value="ERCC4"/>
    <property type="match status" value="1"/>
</dbReference>
<dbReference type="EMBL" id="JAGXEW010000020">
    <property type="protein sequence ID" value="KAK1160679.1"/>
    <property type="molecule type" value="Genomic_DNA"/>
</dbReference>
<evidence type="ECO:0000256" key="1">
    <source>
        <dbReference type="ARBA" id="ARBA00022741"/>
    </source>
</evidence>
<dbReference type="CDD" id="cd20077">
    <property type="entry name" value="XPF_nuclease_FANCM"/>
    <property type="match status" value="1"/>
</dbReference>
<organism evidence="7 8">
    <name type="scientific">Acipenser oxyrinchus oxyrinchus</name>
    <dbReference type="NCBI Taxonomy" id="40147"/>
    <lineage>
        <taxon>Eukaryota</taxon>
        <taxon>Metazoa</taxon>
        <taxon>Chordata</taxon>
        <taxon>Craniata</taxon>
        <taxon>Vertebrata</taxon>
        <taxon>Euteleostomi</taxon>
        <taxon>Actinopterygii</taxon>
        <taxon>Chondrostei</taxon>
        <taxon>Acipenseriformes</taxon>
        <taxon>Acipenseridae</taxon>
        <taxon>Acipenser</taxon>
    </lineage>
</organism>
<dbReference type="AlphaFoldDB" id="A0AAD8CZ27"/>
<keyword evidence="3" id="KW-0347">Helicase</keyword>
<dbReference type="GO" id="GO:0000400">
    <property type="term" value="F:four-way junction DNA binding"/>
    <property type="evidence" value="ECO:0007669"/>
    <property type="project" value="TreeGrafter"/>
</dbReference>
<dbReference type="SUPFAM" id="SSF47781">
    <property type="entry name" value="RuvA domain 2-like"/>
    <property type="match status" value="1"/>
</dbReference>
<feature type="region of interest" description="Disordered" evidence="5">
    <location>
        <begin position="156"/>
        <end position="345"/>
    </location>
</feature>
<dbReference type="GO" id="GO:0016787">
    <property type="term" value="F:hydrolase activity"/>
    <property type="evidence" value="ECO:0007669"/>
    <property type="project" value="UniProtKB-KW"/>
</dbReference>
<dbReference type="GO" id="GO:0005524">
    <property type="term" value="F:ATP binding"/>
    <property type="evidence" value="ECO:0007669"/>
    <property type="project" value="UniProtKB-KW"/>
</dbReference>
<name>A0AAD8CZ27_ACIOX</name>
<dbReference type="InterPro" id="IPR011335">
    <property type="entry name" value="Restrct_endonuc-II-like"/>
</dbReference>
<proteinExistence type="predicted"/>
<feature type="compositionally biased region" description="Polar residues" evidence="5">
    <location>
        <begin position="255"/>
        <end position="271"/>
    </location>
</feature>
<sequence length="577" mass="64376">MTSSLVCLQFEESENEGQPGLQLSDEDFQDTSVRSSKQARLLKNRNVGKGWRKPAGRLFLDEEAELSEGAEGVSSDEDSEEEHDSSLEGFVVGHSQLSQGLNDSDMHGVYLKSVRSPVVYNKYKMVYKQNLDDMAVFSQIPEQDETYMDDSFVVHEGEEEEEEGGSGLSDEEEVGGVELLQEDSYVGGRKQYRTRRHARLKHAGVLEPANQPAPPPPKGKKKASRIIVQEDSSEEEEEKRDADPLPELPPRTDQLDTNFKTPRPVSSSTLRTVRKSGQGKTLEERCQLRLSLEASSSEALDFQPPSREARSASTWKEPQSKPPLQKTESSFLSPDPSRTARSSVSPAPCVLVDSREIASGPEVISCLRVKHGLRAEVCSLGGCDFIVSNRMAVERRTQSEISHSQNRCKLVERVQSLRAAFERVCLIVEKDRTKGETSRIIQRTRYYDSTLSALLGAGTRILFSSGQEETAGLLAELTRVEQRKNAAITVPLQVTGHRQQALQFYLTIPGVSYVSALNMCHRFRSVWHTVNSSVEGLAWGACVDPQRAEEIFRYLHYTFDAQLLPDRLPPGSSKRSL</sequence>
<feature type="region of interest" description="Disordered" evidence="5">
    <location>
        <begin position="62"/>
        <end position="92"/>
    </location>
</feature>
<feature type="compositionally biased region" description="Acidic residues" evidence="5">
    <location>
        <begin position="157"/>
        <end position="175"/>
    </location>
</feature>